<organism evidence="4 5">
    <name type="scientific">Roseibium suaedae</name>
    <dbReference type="NCBI Taxonomy" id="735517"/>
    <lineage>
        <taxon>Bacteria</taxon>
        <taxon>Pseudomonadati</taxon>
        <taxon>Pseudomonadota</taxon>
        <taxon>Alphaproteobacteria</taxon>
        <taxon>Hyphomicrobiales</taxon>
        <taxon>Stappiaceae</taxon>
        <taxon>Roseibium</taxon>
    </lineage>
</organism>
<keyword evidence="5" id="KW-1185">Reference proteome</keyword>
<dbReference type="STRING" id="735517.SAMN05444272_1596"/>
<dbReference type="SUPFAM" id="SSF55729">
    <property type="entry name" value="Acyl-CoA N-acyltransferases (Nat)"/>
    <property type="match status" value="1"/>
</dbReference>
<gene>
    <name evidence="4" type="ORF">SAMN05444272_1596</name>
</gene>
<dbReference type="AlphaFoldDB" id="A0A1M7FF14"/>
<dbReference type="PANTHER" id="PTHR43877">
    <property type="entry name" value="AMINOALKYLPHOSPHONATE N-ACETYLTRANSFERASE-RELATED-RELATED"/>
    <property type="match status" value="1"/>
</dbReference>
<evidence type="ECO:0000256" key="1">
    <source>
        <dbReference type="ARBA" id="ARBA00022679"/>
    </source>
</evidence>
<dbReference type="EMBL" id="FRBW01000002">
    <property type="protein sequence ID" value="SHM02692.1"/>
    <property type="molecule type" value="Genomic_DNA"/>
</dbReference>
<dbReference type="InterPro" id="IPR050832">
    <property type="entry name" value="Bact_Acetyltransf"/>
</dbReference>
<evidence type="ECO:0000313" key="5">
    <source>
        <dbReference type="Proteomes" id="UP000186002"/>
    </source>
</evidence>
<feature type="domain" description="N-acetyltransferase" evidence="3">
    <location>
        <begin position="4"/>
        <end position="153"/>
    </location>
</feature>
<evidence type="ECO:0000259" key="3">
    <source>
        <dbReference type="PROSITE" id="PS51186"/>
    </source>
</evidence>
<dbReference type="Proteomes" id="UP000186002">
    <property type="component" value="Unassembled WGS sequence"/>
</dbReference>
<dbReference type="InterPro" id="IPR000182">
    <property type="entry name" value="GNAT_dom"/>
</dbReference>
<dbReference type="CDD" id="cd04301">
    <property type="entry name" value="NAT_SF"/>
    <property type="match status" value="1"/>
</dbReference>
<accession>A0A1M7FF14</accession>
<sequence>MTAIRIEPAQSHHLAEVLAISIAGAVGGRAAEESTDPEVYRKAFEEIRACPDVTIYVALNEEGQVIGTYTYLLIRGLAFQGRPRVELESVHVRSDQRSKGIGAQMMAHAEAIAREAGAALIQLTSNKVRVDAHRFYDRLGYAQSHFGFKKKLI</sequence>
<dbReference type="GO" id="GO:0016747">
    <property type="term" value="F:acyltransferase activity, transferring groups other than amino-acyl groups"/>
    <property type="evidence" value="ECO:0007669"/>
    <property type="project" value="InterPro"/>
</dbReference>
<proteinExistence type="predicted"/>
<name>A0A1M7FF14_9HYPH</name>
<dbReference type="Pfam" id="PF00583">
    <property type="entry name" value="Acetyltransf_1"/>
    <property type="match status" value="1"/>
</dbReference>
<protein>
    <submittedName>
        <fullName evidence="4">Predicted N-acetyltransferase YhbS</fullName>
    </submittedName>
</protein>
<keyword evidence="1 4" id="KW-0808">Transferase</keyword>
<dbReference type="RefSeq" id="WP_073011550.1">
    <property type="nucleotide sequence ID" value="NZ_FRBW01000002.1"/>
</dbReference>
<reference evidence="4 5" key="1">
    <citation type="submission" date="2016-11" db="EMBL/GenBank/DDBJ databases">
        <authorList>
            <person name="Jaros S."/>
            <person name="Januszkiewicz K."/>
            <person name="Wedrychowicz H."/>
        </authorList>
    </citation>
    <scope>NUCLEOTIDE SEQUENCE [LARGE SCALE GENOMIC DNA]</scope>
    <source>
        <strain evidence="4 5">DSM 22153</strain>
    </source>
</reference>
<dbReference type="Gene3D" id="3.40.630.30">
    <property type="match status" value="1"/>
</dbReference>
<dbReference type="PROSITE" id="PS51186">
    <property type="entry name" value="GNAT"/>
    <property type="match status" value="1"/>
</dbReference>
<dbReference type="OrthoDB" id="9789603at2"/>
<keyword evidence="2" id="KW-0012">Acyltransferase</keyword>
<dbReference type="PANTHER" id="PTHR43877:SF2">
    <property type="entry name" value="AMINOALKYLPHOSPHONATE N-ACETYLTRANSFERASE-RELATED"/>
    <property type="match status" value="1"/>
</dbReference>
<evidence type="ECO:0000256" key="2">
    <source>
        <dbReference type="ARBA" id="ARBA00023315"/>
    </source>
</evidence>
<dbReference type="InterPro" id="IPR016181">
    <property type="entry name" value="Acyl_CoA_acyltransferase"/>
</dbReference>
<evidence type="ECO:0000313" key="4">
    <source>
        <dbReference type="EMBL" id="SHM02692.1"/>
    </source>
</evidence>